<dbReference type="PANTHER" id="PTHR22670">
    <property type="entry name" value="BTB DOMAIN-CONTAINING PROTEIN-RELATED-RELATED"/>
    <property type="match status" value="1"/>
</dbReference>
<dbReference type="PANTHER" id="PTHR22670:SF8">
    <property type="entry name" value="BTB DOMAIN-CONTAINING PROTEIN-RELATED"/>
    <property type="match status" value="1"/>
</dbReference>
<proteinExistence type="predicted"/>
<evidence type="ECO:0000313" key="3">
    <source>
        <dbReference type="Proteomes" id="UP000230233"/>
    </source>
</evidence>
<protein>
    <submittedName>
        <fullName evidence="2">Uncharacterized protein</fullName>
    </submittedName>
</protein>
<dbReference type="OrthoDB" id="5875261at2759"/>
<keyword evidence="3" id="KW-1185">Reference proteome</keyword>
<reference evidence="3" key="1">
    <citation type="submission" date="2017-10" db="EMBL/GenBank/DDBJ databases">
        <title>Rapid genome shrinkage in a self-fertile nematode reveals novel sperm competition proteins.</title>
        <authorList>
            <person name="Yin D."/>
            <person name="Schwarz E.M."/>
            <person name="Thomas C.G."/>
            <person name="Felde R.L."/>
            <person name="Korf I.F."/>
            <person name="Cutter A.D."/>
            <person name="Schartner C.M."/>
            <person name="Ralston E.J."/>
            <person name="Meyer B.J."/>
            <person name="Haag E.S."/>
        </authorList>
    </citation>
    <scope>NUCLEOTIDE SEQUENCE [LARGE SCALE GENOMIC DNA]</scope>
    <source>
        <strain evidence="3">JU1422</strain>
    </source>
</reference>
<sequence length="354" mass="40640">MELQKSIEDLNEKTKNVYIPRPQKRINPHLSQLYPMESDTEKAVLNISSLFDCSESSEDLIKTLTCDSLVALAVAPLTLQNKKGILKILMQWAFITDVDDEILAGIIQSLRFADLHFNELYAIRTALYNYLTKPSINEETILRILPSGKLDLQSRQNQQFNGDACLEYTYVLSKLQKVTSLGVPTMFKTLTQYDFRRTTYFERSHQIVSQLSDFKVSGFVVNDINGNRFATGFGKAINDLEVIEPPSQTMSHYTVVENYANGMEWVTGKRMDRILVQRSMDTPKNTDYGEYEEEEEEKEEEEEEEEDESDQMNAELWTYDSGYDGSPQLSPTDTSSETFFNFSLSLQESVQDEK</sequence>
<feature type="compositionally biased region" description="Polar residues" evidence="1">
    <location>
        <begin position="327"/>
        <end position="336"/>
    </location>
</feature>
<comment type="caution">
    <text evidence="2">The sequence shown here is derived from an EMBL/GenBank/DDBJ whole genome shotgun (WGS) entry which is preliminary data.</text>
</comment>
<dbReference type="AlphaFoldDB" id="A0A2G5VJU3"/>
<evidence type="ECO:0000313" key="2">
    <source>
        <dbReference type="EMBL" id="PIC52022.1"/>
    </source>
</evidence>
<evidence type="ECO:0000256" key="1">
    <source>
        <dbReference type="SAM" id="MobiDB-lite"/>
    </source>
</evidence>
<dbReference type="EMBL" id="PDUG01000001">
    <property type="protein sequence ID" value="PIC52022.1"/>
    <property type="molecule type" value="Genomic_DNA"/>
</dbReference>
<accession>A0A2G5VJU3</accession>
<feature type="region of interest" description="Disordered" evidence="1">
    <location>
        <begin position="277"/>
        <end position="336"/>
    </location>
</feature>
<organism evidence="2 3">
    <name type="scientific">Caenorhabditis nigoni</name>
    <dbReference type="NCBI Taxonomy" id="1611254"/>
    <lineage>
        <taxon>Eukaryota</taxon>
        <taxon>Metazoa</taxon>
        <taxon>Ecdysozoa</taxon>
        <taxon>Nematoda</taxon>
        <taxon>Chromadorea</taxon>
        <taxon>Rhabditida</taxon>
        <taxon>Rhabditina</taxon>
        <taxon>Rhabditomorpha</taxon>
        <taxon>Rhabditoidea</taxon>
        <taxon>Rhabditidae</taxon>
        <taxon>Peloderinae</taxon>
        <taxon>Caenorhabditis</taxon>
    </lineage>
</organism>
<name>A0A2G5VJU3_9PELO</name>
<feature type="compositionally biased region" description="Acidic residues" evidence="1">
    <location>
        <begin position="289"/>
        <end position="310"/>
    </location>
</feature>
<dbReference type="Proteomes" id="UP000230233">
    <property type="component" value="Chromosome I"/>
</dbReference>
<dbReference type="STRING" id="1611254.A0A2G5VJU3"/>
<gene>
    <name evidence="2" type="primary">Cnig_chr_I.g2297</name>
    <name evidence="2" type="ORF">B9Z55_002297</name>
</gene>